<organism evidence="3 4">
    <name type="scientific">Bowdeniella nasicola</name>
    <dbReference type="NCBI Taxonomy" id="208480"/>
    <lineage>
        <taxon>Bacteria</taxon>
        <taxon>Bacillati</taxon>
        <taxon>Actinomycetota</taxon>
        <taxon>Actinomycetes</taxon>
        <taxon>Actinomycetales</taxon>
        <taxon>Actinomycetaceae</taxon>
        <taxon>Bowdeniella</taxon>
    </lineage>
</organism>
<dbReference type="Pfam" id="PF11361">
    <property type="entry name" value="DUF3159"/>
    <property type="match status" value="1"/>
</dbReference>
<evidence type="ECO:0000313" key="3">
    <source>
        <dbReference type="EMBL" id="OKL54924.1"/>
    </source>
</evidence>
<keyword evidence="4" id="KW-1185">Reference proteome</keyword>
<feature type="compositionally biased region" description="Low complexity" evidence="1">
    <location>
        <begin position="202"/>
        <end position="214"/>
    </location>
</feature>
<dbReference type="EMBL" id="MQVR01000005">
    <property type="protein sequence ID" value="OKL54924.1"/>
    <property type="molecule type" value="Genomic_DNA"/>
</dbReference>
<gene>
    <name evidence="3" type="ORF">BSZ39_01515</name>
</gene>
<feature type="transmembrane region" description="Helical" evidence="2">
    <location>
        <begin position="69"/>
        <end position="85"/>
    </location>
</feature>
<evidence type="ECO:0008006" key="5">
    <source>
        <dbReference type="Google" id="ProtNLM"/>
    </source>
</evidence>
<feature type="transmembrane region" description="Helical" evidence="2">
    <location>
        <begin position="97"/>
        <end position="120"/>
    </location>
</feature>
<feature type="transmembrane region" description="Helical" evidence="2">
    <location>
        <begin position="140"/>
        <end position="161"/>
    </location>
</feature>
<dbReference type="AlphaFoldDB" id="A0A1Q5Q525"/>
<sequence length="221" mass="23545">MKQLAAEEFDLAEAIGGVRGVVESVLPVIVFLGVYLPTHRLLLASGLALLAATIALLARLLARTPITQALGGFLGVAICAMWAAYSGSAEGYFAPGLAINAVYAAIMLISMLVRYPLIGLADGLIRGENNWRTSPRMPRYYAITLLWAAMFALRLGVQWPLYTSGNVAALGTARLLMGIPLFAVVIFISWLALRRKDPDQSAPEPAAPAAEIAPSSDQPPQ</sequence>
<name>A0A1Q5Q525_9ACTO</name>
<feature type="transmembrane region" description="Helical" evidence="2">
    <location>
        <begin position="41"/>
        <end position="62"/>
    </location>
</feature>
<accession>A0A1Q5Q525</accession>
<evidence type="ECO:0000256" key="1">
    <source>
        <dbReference type="SAM" id="MobiDB-lite"/>
    </source>
</evidence>
<evidence type="ECO:0000313" key="4">
    <source>
        <dbReference type="Proteomes" id="UP000185628"/>
    </source>
</evidence>
<keyword evidence="2" id="KW-0812">Transmembrane</keyword>
<dbReference type="InterPro" id="IPR016566">
    <property type="entry name" value="UCP010219"/>
</dbReference>
<dbReference type="Proteomes" id="UP000185628">
    <property type="component" value="Unassembled WGS sequence"/>
</dbReference>
<dbReference type="PIRSF" id="PIRSF010219">
    <property type="entry name" value="UCP010219"/>
    <property type="match status" value="1"/>
</dbReference>
<keyword evidence="2" id="KW-1133">Transmembrane helix</keyword>
<reference evidence="4" key="1">
    <citation type="submission" date="2016-12" db="EMBL/GenBank/DDBJ databases">
        <authorList>
            <person name="Meng X."/>
        </authorList>
    </citation>
    <scope>NUCLEOTIDE SEQUENCE [LARGE SCALE GENOMIC DNA]</scope>
    <source>
        <strain evidence="4">DSM 19116</strain>
    </source>
</reference>
<proteinExistence type="predicted"/>
<protein>
    <recommendedName>
        <fullName evidence="5">DUF3159 domain-containing protein</fullName>
    </recommendedName>
</protein>
<comment type="caution">
    <text evidence="3">The sequence shown here is derived from an EMBL/GenBank/DDBJ whole genome shotgun (WGS) entry which is preliminary data.</text>
</comment>
<feature type="transmembrane region" description="Helical" evidence="2">
    <location>
        <begin position="173"/>
        <end position="193"/>
    </location>
</feature>
<evidence type="ECO:0000256" key="2">
    <source>
        <dbReference type="SAM" id="Phobius"/>
    </source>
</evidence>
<feature type="region of interest" description="Disordered" evidence="1">
    <location>
        <begin position="198"/>
        <end position="221"/>
    </location>
</feature>
<keyword evidence="2" id="KW-0472">Membrane</keyword>